<dbReference type="PANTHER" id="PTHR12692">
    <property type="entry name" value="DOLICHYL-DIPHOSPHOOLIGOSACCHARIDE--PROTEIN GLYCOSYLTRANSFERASE-RELATED"/>
    <property type="match status" value="1"/>
</dbReference>
<evidence type="ECO:0000256" key="5">
    <source>
        <dbReference type="ARBA" id="ARBA00022729"/>
    </source>
</evidence>
<keyword evidence="5 10" id="KW-0732">Signal</keyword>
<dbReference type="PANTHER" id="PTHR12692:SF0">
    <property type="entry name" value="GH11935P"/>
    <property type="match status" value="1"/>
</dbReference>
<comment type="function">
    <text evidence="1">Subunit of the oligosaccharyl transferase (OST) complex that catalyzes the initial transfer of a defined glycan (Glc(3)Man(9)GlcNAc(2) in eukaryotes) from the lipid carrier dolichol-pyrophosphate to an asparagine residue within an Asn-X-Ser/Thr consensus motif in nascent polypeptide chains, the first step in protein N-glycosylation. N-glycosylation occurs cotranslationally and the complex associates with the Sec61 complex at the channel-forming translocon complex that mediates protein translocation across the endoplasmic reticulum (ER). All subunits are required for a maximal enzyme activity.</text>
</comment>
<evidence type="ECO:0000256" key="9">
    <source>
        <dbReference type="SAM" id="Phobius"/>
    </source>
</evidence>
<dbReference type="SUPFAM" id="SSF52833">
    <property type="entry name" value="Thioredoxin-like"/>
    <property type="match status" value="1"/>
</dbReference>
<keyword evidence="7 9" id="KW-1133">Transmembrane helix</keyword>
<evidence type="ECO:0000256" key="6">
    <source>
        <dbReference type="ARBA" id="ARBA00022824"/>
    </source>
</evidence>
<evidence type="ECO:0000256" key="4">
    <source>
        <dbReference type="ARBA" id="ARBA00022692"/>
    </source>
</evidence>
<dbReference type="WBParaSite" id="MCU_003582-RA">
    <property type="protein sequence ID" value="MCU_003582-RA"/>
    <property type="gene ID" value="MCU_003582"/>
</dbReference>
<comment type="similarity">
    <text evidence="3">Belongs to the OST3/OST6 family.</text>
</comment>
<dbReference type="Pfam" id="PF04756">
    <property type="entry name" value="OST3_OST6"/>
    <property type="match status" value="1"/>
</dbReference>
<dbReference type="GO" id="GO:0008250">
    <property type="term" value="C:oligosaccharyltransferase complex"/>
    <property type="evidence" value="ECO:0007669"/>
    <property type="project" value="TreeGrafter"/>
</dbReference>
<dbReference type="InterPro" id="IPR036249">
    <property type="entry name" value="Thioredoxin-like_sf"/>
</dbReference>
<evidence type="ECO:0000256" key="10">
    <source>
        <dbReference type="SAM" id="SignalP"/>
    </source>
</evidence>
<keyword evidence="4 9" id="KW-0812">Transmembrane</keyword>
<keyword evidence="8 9" id="KW-0472">Membrane</keyword>
<dbReference type="Gene3D" id="3.40.30.10">
    <property type="entry name" value="Glutaredoxin"/>
    <property type="match status" value="1"/>
</dbReference>
<feature type="transmembrane region" description="Helical" evidence="9">
    <location>
        <begin position="210"/>
        <end position="229"/>
    </location>
</feature>
<feature type="transmembrane region" description="Helical" evidence="9">
    <location>
        <begin position="293"/>
        <end position="312"/>
    </location>
</feature>
<organism evidence="11">
    <name type="scientific">Mesocestoides corti</name>
    <name type="common">Flatworm</name>
    <dbReference type="NCBI Taxonomy" id="53468"/>
    <lineage>
        <taxon>Eukaryota</taxon>
        <taxon>Metazoa</taxon>
        <taxon>Spiralia</taxon>
        <taxon>Lophotrochozoa</taxon>
        <taxon>Platyhelminthes</taxon>
        <taxon>Cestoda</taxon>
        <taxon>Eucestoda</taxon>
        <taxon>Cyclophyllidea</taxon>
        <taxon>Mesocestoididae</taxon>
        <taxon>Mesocestoides</taxon>
    </lineage>
</organism>
<keyword evidence="6" id="KW-0256">Endoplasmic reticulum</keyword>
<dbReference type="InterPro" id="IPR021149">
    <property type="entry name" value="OligosaccharylTrfase_OST3/OST6"/>
</dbReference>
<evidence type="ECO:0000313" key="11">
    <source>
        <dbReference type="WBParaSite" id="MCU_003582-RA"/>
    </source>
</evidence>
<feature type="transmembrane region" description="Helical" evidence="9">
    <location>
        <begin position="179"/>
        <end position="198"/>
    </location>
</feature>
<feature type="signal peptide" evidence="10">
    <location>
        <begin position="1"/>
        <end position="18"/>
    </location>
</feature>
<comment type="subcellular location">
    <subcellularLocation>
        <location evidence="2">Endoplasmic reticulum membrane</location>
        <topology evidence="2">Multi-pass membrane protein</topology>
    </subcellularLocation>
</comment>
<name>A0A5K3EYI2_MESCO</name>
<dbReference type="AlphaFoldDB" id="A0A5K3EYI2"/>
<feature type="transmembrane region" description="Helical" evidence="9">
    <location>
        <begin position="262"/>
        <end position="281"/>
    </location>
</feature>
<sequence>MHFPLSLLVIFYFSSCNCAPETTAYLESKVLEKKINSLTANLDNSNLLHLNFDKYKEFLVDSPRNYSVILMLTALSHKRGCHQCQAASDEFNVIAVSYSLLKEHKNLFFAVADYDEDSKIFTDLNQNTVPVFIHFPPTGSPREADMFDVSRNGFNAEALAKWIFMKTDVNIQIERPSSYSGIILLLLVAGLGGIIFFLRPDNFECFLNRSTLSCTCMILIFYMISGQVWNNIRKPPLFHTSAEGGFALFYPSNSSQFVCETIIVLFTYVLVSLSIVIMADAGQTQDPEKRRAMAITGIVMFSIFISLCLSLFRRKNQGYPYSFLLK</sequence>
<accession>A0A5K3EYI2</accession>
<protein>
    <submittedName>
        <fullName evidence="11">Magnesium transporter protein 1</fullName>
    </submittedName>
</protein>
<evidence type="ECO:0000256" key="1">
    <source>
        <dbReference type="ARBA" id="ARBA00002791"/>
    </source>
</evidence>
<reference evidence="11" key="1">
    <citation type="submission" date="2019-11" db="UniProtKB">
        <authorList>
            <consortium name="WormBaseParasite"/>
        </authorList>
    </citation>
    <scope>IDENTIFICATION</scope>
</reference>
<evidence type="ECO:0000256" key="7">
    <source>
        <dbReference type="ARBA" id="ARBA00022989"/>
    </source>
</evidence>
<evidence type="ECO:0000256" key="8">
    <source>
        <dbReference type="ARBA" id="ARBA00023136"/>
    </source>
</evidence>
<feature type="chain" id="PRO_5024373465" evidence="10">
    <location>
        <begin position="19"/>
        <end position="326"/>
    </location>
</feature>
<dbReference type="GO" id="GO:0018279">
    <property type="term" value="P:protein N-linked glycosylation via asparagine"/>
    <property type="evidence" value="ECO:0007669"/>
    <property type="project" value="TreeGrafter"/>
</dbReference>
<evidence type="ECO:0000256" key="3">
    <source>
        <dbReference type="ARBA" id="ARBA00009561"/>
    </source>
</evidence>
<evidence type="ECO:0000256" key="2">
    <source>
        <dbReference type="ARBA" id="ARBA00004477"/>
    </source>
</evidence>
<proteinExistence type="inferred from homology"/>